<proteinExistence type="predicted"/>
<accession>A0A974SLG4</accession>
<sequence>MDPRTATPVPISFVAADGYPLQGFCWRHAAADVARPVVVINAATSVRCRYYARFAAFLHEHGFDVVTYDYRGIGESRPASLKGFAAGWIDWGRLDFEAALQYALANFPGQPLQVAAHSVGGFLVGLAPSSHRIARVFTMGAQYAYWRDYARHKRIGMFLRWHVFMPALTALLGYFPGARLGWLEDTPRGVVRDWTARHPRFEENWRGGDVRLGEAERRELVERFAALRADTLAVSLSDDEFGTVAAIQRLLAYFRNSPRTHLHLTPEAVGEAQVGHFAFFHSRFEPSLWRIPLEWLQHGRLPAAPVGEVVTLEAAAVEGATPVLAGV</sequence>
<dbReference type="SUPFAM" id="SSF53474">
    <property type="entry name" value="alpha/beta-Hydrolases"/>
    <property type="match status" value="1"/>
</dbReference>
<dbReference type="AlphaFoldDB" id="A0A974SLG4"/>
<organism evidence="2 3">
    <name type="scientific">Azospira restricta</name>
    <dbReference type="NCBI Taxonomy" id="404405"/>
    <lineage>
        <taxon>Bacteria</taxon>
        <taxon>Pseudomonadati</taxon>
        <taxon>Pseudomonadota</taxon>
        <taxon>Betaproteobacteria</taxon>
        <taxon>Rhodocyclales</taxon>
        <taxon>Rhodocyclaceae</taxon>
        <taxon>Azospira</taxon>
    </lineage>
</organism>
<dbReference type="RefSeq" id="WP_203385745.1">
    <property type="nucleotide sequence ID" value="NZ_CP064781.1"/>
</dbReference>
<evidence type="ECO:0000259" key="1">
    <source>
        <dbReference type="Pfam" id="PF12146"/>
    </source>
</evidence>
<name>A0A974SLG4_9RHOO</name>
<dbReference type="GO" id="GO:0016787">
    <property type="term" value="F:hydrolase activity"/>
    <property type="evidence" value="ECO:0007669"/>
    <property type="project" value="UniProtKB-KW"/>
</dbReference>
<protein>
    <submittedName>
        <fullName evidence="2">Alpha/beta fold hydrolase</fullName>
    </submittedName>
</protein>
<keyword evidence="3" id="KW-1185">Reference proteome</keyword>
<dbReference type="KEGG" id="ares:IWH25_10435"/>
<reference evidence="2" key="1">
    <citation type="submission" date="2020-11" db="EMBL/GenBank/DDBJ databases">
        <title>Azospira restricta DSM 18626 genome sequence.</title>
        <authorList>
            <person name="Moe W.M."/>
        </authorList>
    </citation>
    <scope>NUCLEOTIDE SEQUENCE</scope>
    <source>
        <strain evidence="2">DSM 18626</strain>
    </source>
</reference>
<dbReference type="Pfam" id="PF12146">
    <property type="entry name" value="Hydrolase_4"/>
    <property type="match status" value="1"/>
</dbReference>
<dbReference type="InterPro" id="IPR029058">
    <property type="entry name" value="AB_hydrolase_fold"/>
</dbReference>
<feature type="domain" description="Serine aminopeptidase S33" evidence="1">
    <location>
        <begin position="36"/>
        <end position="127"/>
    </location>
</feature>
<dbReference type="PIRSF" id="PIRSF037442">
    <property type="entry name" value="UCP037442_abhydr"/>
    <property type="match status" value="1"/>
</dbReference>
<dbReference type="InterPro" id="IPR022742">
    <property type="entry name" value="Hydrolase_4"/>
</dbReference>
<evidence type="ECO:0000313" key="3">
    <source>
        <dbReference type="Proteomes" id="UP000663444"/>
    </source>
</evidence>
<dbReference type="Proteomes" id="UP000663444">
    <property type="component" value="Chromosome"/>
</dbReference>
<evidence type="ECO:0000313" key="2">
    <source>
        <dbReference type="EMBL" id="QRJ62216.1"/>
    </source>
</evidence>
<keyword evidence="2" id="KW-0378">Hydrolase</keyword>
<dbReference type="Gene3D" id="3.40.50.1820">
    <property type="entry name" value="alpha/beta hydrolase"/>
    <property type="match status" value="1"/>
</dbReference>
<dbReference type="EMBL" id="CP064781">
    <property type="protein sequence ID" value="QRJ62216.1"/>
    <property type="molecule type" value="Genomic_DNA"/>
</dbReference>
<dbReference type="InterPro" id="IPR017208">
    <property type="entry name" value="UCP037442_abhydr"/>
</dbReference>
<gene>
    <name evidence="2" type="ORF">IWH25_10435</name>
</gene>